<evidence type="ECO:0000256" key="1">
    <source>
        <dbReference type="SAM" id="MobiDB-lite"/>
    </source>
</evidence>
<proteinExistence type="predicted"/>
<sequence>LQMLAPVVTKEMQLFKLGPTNKNNLRNVRARAQSLNEGLGSGTKQQIQSARSVSAGGHRAAKSSMSVGNLPLLSGSPGSSGLNSTSSSPPKNFAVRKATLDPIHEGVELGTVSAPAIAVKKRSGSTPTSPDQPSVPGTLQKHATSDSLADKEEKKKKEGGVLGWLSKTFSKKSKSSDEAGTSRDSAEGPSTSSSSSVSGDAGSADSPTKQPAPKKR</sequence>
<reference evidence="3" key="1">
    <citation type="submission" date="2022-10" db="EMBL/GenBank/DDBJ databases">
        <title>Genome assembly of Pristionchus species.</title>
        <authorList>
            <person name="Yoshida K."/>
            <person name="Sommer R.J."/>
        </authorList>
    </citation>
    <scope>NUCLEOTIDE SEQUENCE [LARGE SCALE GENOMIC DNA]</scope>
    <source>
        <strain evidence="3">RS5460</strain>
    </source>
</reference>
<feature type="compositionally biased region" description="Basic and acidic residues" evidence="1">
    <location>
        <begin position="174"/>
        <end position="186"/>
    </location>
</feature>
<feature type="compositionally biased region" description="Polar residues" evidence="1">
    <location>
        <begin position="124"/>
        <end position="147"/>
    </location>
</feature>
<protein>
    <submittedName>
        <fullName evidence="2">Uncharacterized protein</fullName>
    </submittedName>
</protein>
<accession>A0AAN5DE18</accession>
<feature type="region of interest" description="Disordered" evidence="1">
    <location>
        <begin position="119"/>
        <end position="216"/>
    </location>
</feature>
<feature type="compositionally biased region" description="Low complexity" evidence="1">
    <location>
        <begin position="68"/>
        <end position="90"/>
    </location>
</feature>
<name>A0AAN5DE18_9BILA</name>
<feature type="compositionally biased region" description="Basic and acidic residues" evidence="1">
    <location>
        <begin position="148"/>
        <end position="159"/>
    </location>
</feature>
<dbReference type="Proteomes" id="UP001328107">
    <property type="component" value="Unassembled WGS sequence"/>
</dbReference>
<evidence type="ECO:0000313" key="3">
    <source>
        <dbReference type="Proteomes" id="UP001328107"/>
    </source>
</evidence>
<dbReference type="AlphaFoldDB" id="A0AAN5DE18"/>
<feature type="region of interest" description="Disordered" evidence="1">
    <location>
        <begin position="36"/>
        <end position="90"/>
    </location>
</feature>
<comment type="caution">
    <text evidence="2">The sequence shown here is derived from an EMBL/GenBank/DDBJ whole genome shotgun (WGS) entry which is preliminary data.</text>
</comment>
<feature type="non-terminal residue" evidence="2">
    <location>
        <position position="1"/>
    </location>
</feature>
<feature type="compositionally biased region" description="Low complexity" evidence="1">
    <location>
        <begin position="187"/>
        <end position="206"/>
    </location>
</feature>
<evidence type="ECO:0000313" key="2">
    <source>
        <dbReference type="EMBL" id="GMR61821.1"/>
    </source>
</evidence>
<gene>
    <name evidence="2" type="ORF">PMAYCL1PPCAC_32016</name>
</gene>
<dbReference type="EMBL" id="BTRK01000006">
    <property type="protein sequence ID" value="GMR61821.1"/>
    <property type="molecule type" value="Genomic_DNA"/>
</dbReference>
<feature type="compositionally biased region" description="Polar residues" evidence="1">
    <location>
        <begin position="42"/>
        <end position="52"/>
    </location>
</feature>
<organism evidence="2 3">
    <name type="scientific">Pristionchus mayeri</name>
    <dbReference type="NCBI Taxonomy" id="1317129"/>
    <lineage>
        <taxon>Eukaryota</taxon>
        <taxon>Metazoa</taxon>
        <taxon>Ecdysozoa</taxon>
        <taxon>Nematoda</taxon>
        <taxon>Chromadorea</taxon>
        <taxon>Rhabditida</taxon>
        <taxon>Rhabditina</taxon>
        <taxon>Diplogasteromorpha</taxon>
        <taxon>Diplogasteroidea</taxon>
        <taxon>Neodiplogasteridae</taxon>
        <taxon>Pristionchus</taxon>
    </lineage>
</organism>
<keyword evidence="3" id="KW-1185">Reference proteome</keyword>
<feature type="non-terminal residue" evidence="2">
    <location>
        <position position="216"/>
    </location>
</feature>